<dbReference type="EMBL" id="JAVREJ010000022">
    <property type="protein sequence ID" value="MDT0352817.1"/>
    <property type="molecule type" value="Genomic_DNA"/>
</dbReference>
<accession>A0ABU2NFT5</accession>
<reference evidence="2" key="1">
    <citation type="submission" date="2023-07" db="EMBL/GenBank/DDBJ databases">
        <title>30 novel species of actinomycetes from the DSMZ collection.</title>
        <authorList>
            <person name="Nouioui I."/>
        </authorList>
    </citation>
    <scope>NUCLEOTIDE SEQUENCE [LARGE SCALE GENOMIC DNA]</scope>
    <source>
        <strain evidence="2">DSM 45834</strain>
    </source>
</reference>
<protein>
    <submittedName>
        <fullName evidence="1">Uncharacterized protein</fullName>
    </submittedName>
</protein>
<comment type="caution">
    <text evidence="1">The sequence shown here is derived from an EMBL/GenBank/DDBJ whole genome shotgun (WGS) entry which is preliminary data.</text>
</comment>
<keyword evidence="2" id="KW-1185">Reference proteome</keyword>
<gene>
    <name evidence="1" type="ORF">RM445_25165</name>
</gene>
<proteinExistence type="predicted"/>
<dbReference type="RefSeq" id="WP_311559325.1">
    <property type="nucleotide sequence ID" value="NZ_JAVREJ010000022.1"/>
</dbReference>
<evidence type="ECO:0000313" key="1">
    <source>
        <dbReference type="EMBL" id="MDT0352817.1"/>
    </source>
</evidence>
<evidence type="ECO:0000313" key="2">
    <source>
        <dbReference type="Proteomes" id="UP001183202"/>
    </source>
</evidence>
<sequence>MTLSQVLTPVYVSRWAIISARAEDGGADVYFEDVDCAVHRPPAEDAVRDRKGGALSAFSPGNAVVVGRREWAVTRFASYRPGKALICASHTTTSIAHPPATFEMTAQGRGVVQRRRSGPVVGKPADDDYDAARLRDRLGRSDLDAVLQFVP</sequence>
<dbReference type="Proteomes" id="UP001183202">
    <property type="component" value="Unassembled WGS sequence"/>
</dbReference>
<organism evidence="1 2">
    <name type="scientific">Pseudonocardia charpentierae</name>
    <dbReference type="NCBI Taxonomy" id="3075545"/>
    <lineage>
        <taxon>Bacteria</taxon>
        <taxon>Bacillati</taxon>
        <taxon>Actinomycetota</taxon>
        <taxon>Actinomycetes</taxon>
        <taxon>Pseudonocardiales</taxon>
        <taxon>Pseudonocardiaceae</taxon>
        <taxon>Pseudonocardia</taxon>
    </lineage>
</organism>
<name>A0ABU2NFT5_9PSEU</name>